<proteinExistence type="predicted"/>
<sequence>MRLMPMLVMSPVTPHYQLSFRMSPVKASNRHS</sequence>
<reference evidence="1" key="1">
    <citation type="submission" date="2014-09" db="EMBL/GenBank/DDBJ databases">
        <authorList>
            <person name="Magalhaes I.L.F."/>
            <person name="Oliveira U."/>
            <person name="Santos F.R."/>
            <person name="Vidigal T.H.D.A."/>
            <person name="Brescovit A.D."/>
            <person name="Santos A.J."/>
        </authorList>
    </citation>
    <scope>NUCLEOTIDE SEQUENCE</scope>
    <source>
        <tissue evidence="1">Shoot tissue taken approximately 20 cm above the soil surface</tissue>
    </source>
</reference>
<evidence type="ECO:0000313" key="1">
    <source>
        <dbReference type="EMBL" id="JAE01025.1"/>
    </source>
</evidence>
<protein>
    <submittedName>
        <fullName evidence="1">Uncharacterized protein</fullName>
    </submittedName>
</protein>
<accession>A0A0A9EJX0</accession>
<name>A0A0A9EJX0_ARUDO</name>
<dbReference type="EMBL" id="GBRH01196871">
    <property type="protein sequence ID" value="JAE01025.1"/>
    <property type="molecule type" value="Transcribed_RNA"/>
</dbReference>
<dbReference type="AlphaFoldDB" id="A0A0A9EJX0"/>
<organism evidence="1">
    <name type="scientific">Arundo donax</name>
    <name type="common">Giant reed</name>
    <name type="synonym">Donax arundinaceus</name>
    <dbReference type="NCBI Taxonomy" id="35708"/>
    <lineage>
        <taxon>Eukaryota</taxon>
        <taxon>Viridiplantae</taxon>
        <taxon>Streptophyta</taxon>
        <taxon>Embryophyta</taxon>
        <taxon>Tracheophyta</taxon>
        <taxon>Spermatophyta</taxon>
        <taxon>Magnoliopsida</taxon>
        <taxon>Liliopsida</taxon>
        <taxon>Poales</taxon>
        <taxon>Poaceae</taxon>
        <taxon>PACMAD clade</taxon>
        <taxon>Arundinoideae</taxon>
        <taxon>Arundineae</taxon>
        <taxon>Arundo</taxon>
    </lineage>
</organism>
<reference evidence="1" key="2">
    <citation type="journal article" date="2015" name="Data Brief">
        <title>Shoot transcriptome of the giant reed, Arundo donax.</title>
        <authorList>
            <person name="Barrero R.A."/>
            <person name="Guerrero F.D."/>
            <person name="Moolhuijzen P."/>
            <person name="Goolsby J.A."/>
            <person name="Tidwell J."/>
            <person name="Bellgard S.E."/>
            <person name="Bellgard M.I."/>
        </authorList>
    </citation>
    <scope>NUCLEOTIDE SEQUENCE</scope>
    <source>
        <tissue evidence="1">Shoot tissue taken approximately 20 cm above the soil surface</tissue>
    </source>
</reference>